<dbReference type="KEGG" id="hna:Hneap_0233"/>
<dbReference type="Gene3D" id="3.30.460.10">
    <property type="entry name" value="Beta Polymerase, domain 2"/>
    <property type="match status" value="1"/>
</dbReference>
<dbReference type="InterPro" id="IPR002934">
    <property type="entry name" value="Polymerase_NTP_transf_dom"/>
</dbReference>
<dbReference type="STRING" id="555778.Hneap_0233"/>
<keyword evidence="3" id="KW-1185">Reference proteome</keyword>
<proteinExistence type="predicted"/>
<accession>D0KX82</accession>
<dbReference type="SUPFAM" id="SSF81301">
    <property type="entry name" value="Nucleotidyltransferase"/>
    <property type="match status" value="1"/>
</dbReference>
<dbReference type="CDD" id="cd05403">
    <property type="entry name" value="NT_KNTase_like"/>
    <property type="match status" value="1"/>
</dbReference>
<dbReference type="Proteomes" id="UP000009102">
    <property type="component" value="Chromosome"/>
</dbReference>
<evidence type="ECO:0000313" key="3">
    <source>
        <dbReference type="Proteomes" id="UP000009102"/>
    </source>
</evidence>
<protein>
    <submittedName>
        <fullName evidence="2">DNA polymerase beta subunit</fullName>
    </submittedName>
</protein>
<dbReference type="Pfam" id="PF01909">
    <property type="entry name" value="NTP_transf_2"/>
    <property type="match status" value="1"/>
</dbReference>
<dbReference type="InterPro" id="IPR043519">
    <property type="entry name" value="NT_sf"/>
</dbReference>
<name>D0KX82_HALNC</name>
<gene>
    <name evidence="2" type="ordered locus">Hneap_0233</name>
</gene>
<dbReference type="EMBL" id="CP001801">
    <property type="protein sequence ID" value="ACX95096.1"/>
    <property type="molecule type" value="Genomic_DNA"/>
</dbReference>
<dbReference type="GO" id="GO:0016779">
    <property type="term" value="F:nucleotidyltransferase activity"/>
    <property type="evidence" value="ECO:0007669"/>
    <property type="project" value="InterPro"/>
</dbReference>
<evidence type="ECO:0000313" key="2">
    <source>
        <dbReference type="EMBL" id="ACX95096.1"/>
    </source>
</evidence>
<dbReference type="AlphaFoldDB" id="D0KX82"/>
<dbReference type="eggNOG" id="COG1708">
    <property type="taxonomic scope" value="Bacteria"/>
</dbReference>
<reference evidence="2 3" key="1">
    <citation type="submission" date="2009-10" db="EMBL/GenBank/DDBJ databases">
        <title>Complete sequence of Halothiobacillus neapolitanus c2.</title>
        <authorList>
            <consortium name="US DOE Joint Genome Institute"/>
            <person name="Lucas S."/>
            <person name="Copeland A."/>
            <person name="Lapidus A."/>
            <person name="Glavina del Rio T."/>
            <person name="Tice H."/>
            <person name="Bruce D."/>
            <person name="Goodwin L."/>
            <person name="Pitluck S."/>
            <person name="Davenport K."/>
            <person name="Brettin T."/>
            <person name="Detter J.C."/>
            <person name="Han C."/>
            <person name="Tapia R."/>
            <person name="Larimer F."/>
            <person name="Land M."/>
            <person name="Hauser L."/>
            <person name="Kyrpides N."/>
            <person name="Mikhailova N."/>
            <person name="Kerfeld C."/>
            <person name="Cannon G."/>
            <person name="Heinhort S."/>
        </authorList>
    </citation>
    <scope>NUCLEOTIDE SEQUENCE [LARGE SCALE GENOMIC DNA]</scope>
    <source>
        <strain evidence="3">ATCC 23641 / c2</strain>
    </source>
</reference>
<sequence length="105" mass="11607">MIEPHIMRLTPAVQHTIKTTAAEVFGAEAKISLFGSRTDDTRKGGDIDLLVELPSPQSEVQRKRLSFVARLQQRLGDQPIDVLIVQPNTQKQAIHEVAQATSIPL</sequence>
<dbReference type="HOGENOM" id="CLU_164558_1_1_6"/>
<feature type="domain" description="Polymerase nucleotidyl transferase" evidence="1">
    <location>
        <begin position="25"/>
        <end position="89"/>
    </location>
</feature>
<organism evidence="2 3">
    <name type="scientific">Halothiobacillus neapolitanus (strain ATCC 23641 / DSM 15147 / CIP 104769 / NCIMB 8539 / c2)</name>
    <name type="common">Thiobacillus neapolitanus</name>
    <dbReference type="NCBI Taxonomy" id="555778"/>
    <lineage>
        <taxon>Bacteria</taxon>
        <taxon>Pseudomonadati</taxon>
        <taxon>Pseudomonadota</taxon>
        <taxon>Gammaproteobacteria</taxon>
        <taxon>Chromatiales</taxon>
        <taxon>Halothiobacillaceae</taxon>
        <taxon>Halothiobacillus</taxon>
    </lineage>
</organism>
<evidence type="ECO:0000259" key="1">
    <source>
        <dbReference type="Pfam" id="PF01909"/>
    </source>
</evidence>